<gene>
    <name evidence="2" type="ORF">H7R52_17080</name>
</gene>
<accession>A0A923NGQ3</accession>
<proteinExistence type="predicted"/>
<dbReference type="Proteomes" id="UP000650485">
    <property type="component" value="Unassembled WGS sequence"/>
</dbReference>
<evidence type="ECO:0000256" key="1">
    <source>
        <dbReference type="SAM" id="Phobius"/>
    </source>
</evidence>
<evidence type="ECO:0000313" key="2">
    <source>
        <dbReference type="EMBL" id="MBC6499728.1"/>
    </source>
</evidence>
<dbReference type="AlphaFoldDB" id="A0A923NGQ3"/>
<evidence type="ECO:0000313" key="3">
    <source>
        <dbReference type="Proteomes" id="UP000650485"/>
    </source>
</evidence>
<keyword evidence="1" id="KW-0812">Transmembrane</keyword>
<organism evidence="2 3">
    <name type="scientific">Weissella confusa</name>
    <name type="common">Lactobacillus confusus</name>
    <dbReference type="NCBI Taxonomy" id="1583"/>
    <lineage>
        <taxon>Bacteria</taxon>
        <taxon>Bacillati</taxon>
        <taxon>Bacillota</taxon>
        <taxon>Bacilli</taxon>
        <taxon>Lactobacillales</taxon>
        <taxon>Lactobacillaceae</taxon>
        <taxon>Weissella</taxon>
    </lineage>
</organism>
<name>A0A923NGQ3_WEICO</name>
<comment type="caution">
    <text evidence="2">The sequence shown here is derived from an EMBL/GenBank/DDBJ whole genome shotgun (WGS) entry which is preliminary data.</text>
</comment>
<protein>
    <submittedName>
        <fullName evidence="2">Uncharacterized protein</fullName>
    </submittedName>
</protein>
<keyword evidence="1" id="KW-1133">Transmembrane helix</keyword>
<dbReference type="EMBL" id="JACSZT010000021">
    <property type="protein sequence ID" value="MBC6499728.1"/>
    <property type="molecule type" value="Genomic_DNA"/>
</dbReference>
<sequence length="57" mass="6231">MFKLNPTVLLVILIGIGFQTAFNQSITLNIIVAVVGLLYLLLQRVSGKVIVKRSCNS</sequence>
<reference evidence="2" key="1">
    <citation type="submission" date="2020-08" db="EMBL/GenBank/DDBJ databases">
        <title>Complete genome sequence of Weissella confusa strain FS54 provides insights into metabolic potential.</title>
        <authorList>
            <person name="Fhoula I."/>
            <person name="Najjari A."/>
            <person name="Lekired A."/>
            <person name="Bessrour-Aouam N."/>
            <person name="Jaballah S."/>
            <person name="Klibi N."/>
            <person name="Ouzari H.-I."/>
        </authorList>
    </citation>
    <scope>NUCLEOTIDE SEQUENCE</scope>
    <source>
        <strain evidence="2">FS54</strain>
    </source>
</reference>
<feature type="transmembrane region" description="Helical" evidence="1">
    <location>
        <begin position="12"/>
        <end position="42"/>
    </location>
</feature>
<keyword evidence="1" id="KW-0472">Membrane</keyword>